<dbReference type="AlphaFoldDB" id="A0A6C0BYE7"/>
<feature type="transmembrane region" description="Helical" evidence="1">
    <location>
        <begin position="58"/>
        <end position="79"/>
    </location>
</feature>
<keyword evidence="1" id="KW-0472">Membrane</keyword>
<evidence type="ECO:0000313" key="2">
    <source>
        <dbReference type="EMBL" id="QHS97130.1"/>
    </source>
</evidence>
<protein>
    <submittedName>
        <fullName evidence="2">Uncharacterized protein</fullName>
    </submittedName>
</protein>
<keyword evidence="1" id="KW-1133">Transmembrane helix</keyword>
<evidence type="ECO:0000256" key="1">
    <source>
        <dbReference type="SAM" id="Phobius"/>
    </source>
</evidence>
<feature type="transmembrane region" description="Helical" evidence="1">
    <location>
        <begin position="12"/>
        <end position="37"/>
    </location>
</feature>
<sequence length="88" mass="9536">MLKSILVGMGRTANIVCATYATMWGAWGGTIIYTKLIMFLKEKHSMQKHSIQKHSIQITAKGIGISALIGGVSTVNIYLKLLNALAKS</sequence>
<keyword evidence="1" id="KW-0812">Transmembrane</keyword>
<dbReference type="EMBL" id="MN739289">
    <property type="protein sequence ID" value="QHS97130.1"/>
    <property type="molecule type" value="Genomic_DNA"/>
</dbReference>
<name>A0A6C0BYE7_9ZZZZ</name>
<proteinExistence type="predicted"/>
<accession>A0A6C0BYE7</accession>
<organism evidence="2">
    <name type="scientific">viral metagenome</name>
    <dbReference type="NCBI Taxonomy" id="1070528"/>
    <lineage>
        <taxon>unclassified sequences</taxon>
        <taxon>metagenomes</taxon>
        <taxon>organismal metagenomes</taxon>
    </lineage>
</organism>
<reference evidence="2" key="1">
    <citation type="journal article" date="2020" name="Nature">
        <title>Giant virus diversity and host interactions through global metagenomics.</title>
        <authorList>
            <person name="Schulz F."/>
            <person name="Roux S."/>
            <person name="Paez-Espino D."/>
            <person name="Jungbluth S."/>
            <person name="Walsh D.A."/>
            <person name="Denef V.J."/>
            <person name="McMahon K.D."/>
            <person name="Konstantinidis K.T."/>
            <person name="Eloe-Fadrosh E.A."/>
            <person name="Kyrpides N.C."/>
            <person name="Woyke T."/>
        </authorList>
    </citation>
    <scope>NUCLEOTIDE SEQUENCE</scope>
    <source>
        <strain evidence="2">GVMAG-M-3300020166-5</strain>
    </source>
</reference>